<dbReference type="OrthoDB" id="9768177at2"/>
<dbReference type="SUPFAM" id="SSF56935">
    <property type="entry name" value="Porins"/>
    <property type="match status" value="1"/>
</dbReference>
<evidence type="ECO:0000256" key="5">
    <source>
        <dbReference type="ARBA" id="ARBA00023136"/>
    </source>
</evidence>
<evidence type="ECO:0000256" key="2">
    <source>
        <dbReference type="ARBA" id="ARBA00022448"/>
    </source>
</evidence>
<accession>A0A6N8JFG6</accession>
<dbReference type="AlphaFoldDB" id="A0A6N8JFG6"/>
<comment type="similarity">
    <text evidence="7">Belongs to the TonB-dependent receptor family.</text>
</comment>
<dbReference type="SUPFAM" id="SSF49464">
    <property type="entry name" value="Carboxypeptidase regulatory domain-like"/>
    <property type="match status" value="1"/>
</dbReference>
<dbReference type="InterPro" id="IPR008969">
    <property type="entry name" value="CarboxyPept-like_regulatory"/>
</dbReference>
<comment type="subcellular location">
    <subcellularLocation>
        <location evidence="1 7">Cell outer membrane</location>
        <topology evidence="1 7">Multi-pass membrane protein</topology>
    </subcellularLocation>
</comment>
<dbReference type="InterPro" id="IPR011662">
    <property type="entry name" value="Secretin/TonB_short_N"/>
</dbReference>
<evidence type="ECO:0000256" key="7">
    <source>
        <dbReference type="PROSITE-ProRule" id="PRU01360"/>
    </source>
</evidence>
<evidence type="ECO:0000256" key="1">
    <source>
        <dbReference type="ARBA" id="ARBA00004571"/>
    </source>
</evidence>
<dbReference type="GO" id="GO:0009279">
    <property type="term" value="C:cell outer membrane"/>
    <property type="evidence" value="ECO:0007669"/>
    <property type="project" value="UniProtKB-SubCell"/>
</dbReference>
<dbReference type="InterPro" id="IPR012910">
    <property type="entry name" value="Plug_dom"/>
</dbReference>
<keyword evidence="10" id="KW-1185">Reference proteome</keyword>
<comment type="caution">
    <text evidence="9">The sequence shown here is derived from an EMBL/GenBank/DDBJ whole genome shotgun (WGS) entry which is preliminary data.</text>
</comment>
<dbReference type="InterPro" id="IPR039426">
    <property type="entry name" value="TonB-dep_rcpt-like"/>
</dbReference>
<dbReference type="Gene3D" id="2.170.130.10">
    <property type="entry name" value="TonB-dependent receptor, plug domain"/>
    <property type="match status" value="1"/>
</dbReference>
<gene>
    <name evidence="9" type="ORF">GO495_25585</name>
</gene>
<reference evidence="9 10" key="1">
    <citation type="submission" date="2019-12" db="EMBL/GenBank/DDBJ databases">
        <title>The draft genomic sequence of strain Chitinophaga oryziterrae JCM 16595.</title>
        <authorList>
            <person name="Zhang X."/>
        </authorList>
    </citation>
    <scope>NUCLEOTIDE SEQUENCE [LARGE SCALE GENOMIC DNA]</scope>
    <source>
        <strain evidence="9 10">JCM 16595</strain>
    </source>
</reference>
<dbReference type="Proteomes" id="UP000468388">
    <property type="component" value="Unassembled WGS sequence"/>
</dbReference>
<keyword evidence="6 7" id="KW-0998">Cell outer membrane</keyword>
<dbReference type="EMBL" id="WRXO01000009">
    <property type="protein sequence ID" value="MVT43993.1"/>
    <property type="molecule type" value="Genomic_DNA"/>
</dbReference>
<dbReference type="InterPro" id="IPR037066">
    <property type="entry name" value="Plug_dom_sf"/>
</dbReference>
<evidence type="ECO:0000313" key="9">
    <source>
        <dbReference type="EMBL" id="MVT43993.1"/>
    </source>
</evidence>
<dbReference type="NCBIfam" id="TIGR04057">
    <property type="entry name" value="SusC_RagA_signa"/>
    <property type="match status" value="1"/>
</dbReference>
<evidence type="ECO:0000256" key="6">
    <source>
        <dbReference type="ARBA" id="ARBA00023237"/>
    </source>
</evidence>
<sequence>MQLNILCNRLLYARLSTKMLPVMKLTALLLLVSFLQVSAQSPDQTVTYSTASSPLTTVFASLKQQTGFVFFYDKKDLEHSKPVTVQFKKMPLKTALQTILSPQGLNYEIQGNTIVISKSETPAKQDITQPVTGLVKGPDGHPLAGISVAVKGYSMGAITDAQGRFDVTGHPGDVLVLSGVGYYTKELKITGGEVFDISLQVRTMSLDTASITFSTGYQSIPKERATGSFEIITKEQLQHSTDPNLLRRLEGITTSMDFRNDLRTANSSNPNAKKSPLTDLTIRGKNTLNYSTANNSGQVLVVIDGIASPYSIDKVNPNDVESITILKDAAAASIWGSRAANGVIVVKTKKGAYNRPLQVTFNSNVSVTKKIDLYYNKTMSIPDFIDAQMLQFTTADRPLPEINISQLYGQQPVSPVAEIMDAWKNKNTLTEAQAMAQINALRSNDIRRDYTRYFLRDAVTQSYSLAADGGSKAVNYRFSGGYDKSINNTKGSGADRFAIGYNMAARPVKNLELQANISYNLQRTNDQAAENRITGATDATFYPYTRLTDDAGNPLAIGKTYRPGLIDLMESTYGDKLLSFRYKPLEDINEGYNKVKSQNVNINLGASYRLLESLSFQLTYNYNNGRDEDNTLYRQNSFYMRNLINYFTTSPYSTDPETYEDVPDFVRSLPLGGLYQTNLTKSSNQTARGQINFDKTIHDKHQVTAIAGIDIAQNYSLAKADQYYGYNERTKENNANIDYSKLVPILFSEDFNGYNGEYIPKVARAFTDTRIRTFSYYANAAYTYDRRYTLSASTRKDLSSEFGQGTNKKGTPYFSVGAGWNISNEAFYHPAVFSMLKLRATFGYNGNVNPLVIARPIITYINYGNNGVPYAETQLSGSVSNSLLRPEKTGIFNLGIDYTVKGERLSGSMEYYNKKTKDLLANGALDPSTGYTNAIYNTGNLSGYGIDLTLNSLNLQTGKFRWNSNFLFSYNRVKVSKLYASSANTAGSVVSNSSGSYNQGFDLSRVFGYKWAGLDPLTGDPRGYVNKEVVSISNNSAGSANYRAIQNAPVADAHYFGSAVPVFYGSFRNTLTYAGFSLSANLLYKLGYYIRRPVTQVVKYSALFTSTGTLQGEEYANRWQKAGDEKITNVPSAAVTSNDQSRDNFYYYSDINVIKGDHVRLQEINLSYMPSLKIKFLKNPRIYANANNLGIIWKANKQGIDPEVFDLPVPKSYSLGFSANF</sequence>
<dbReference type="PROSITE" id="PS52016">
    <property type="entry name" value="TONB_DEPENDENT_REC_3"/>
    <property type="match status" value="1"/>
</dbReference>
<organism evidence="9 10">
    <name type="scientific">Chitinophaga oryziterrae</name>
    <dbReference type="NCBI Taxonomy" id="1031224"/>
    <lineage>
        <taxon>Bacteria</taxon>
        <taxon>Pseudomonadati</taxon>
        <taxon>Bacteroidota</taxon>
        <taxon>Chitinophagia</taxon>
        <taxon>Chitinophagales</taxon>
        <taxon>Chitinophagaceae</taxon>
        <taxon>Chitinophaga</taxon>
    </lineage>
</organism>
<evidence type="ECO:0000259" key="8">
    <source>
        <dbReference type="SMART" id="SM00965"/>
    </source>
</evidence>
<keyword evidence="4 7" id="KW-0812">Transmembrane</keyword>
<keyword evidence="2 7" id="KW-0813">Transport</keyword>
<dbReference type="Gene3D" id="2.40.170.20">
    <property type="entry name" value="TonB-dependent receptor, beta-barrel domain"/>
    <property type="match status" value="1"/>
</dbReference>
<name>A0A6N8JFG6_9BACT</name>
<protein>
    <submittedName>
        <fullName evidence="9">SusC/RagA family TonB-linked outer membrane protein</fullName>
    </submittedName>
</protein>
<dbReference type="InterPro" id="IPR023997">
    <property type="entry name" value="TonB-dep_OMP_SusC/RagA_CS"/>
</dbReference>
<dbReference type="NCBIfam" id="TIGR04056">
    <property type="entry name" value="OMP_RagA_SusC"/>
    <property type="match status" value="1"/>
</dbReference>
<dbReference type="Gene3D" id="3.55.50.30">
    <property type="match status" value="1"/>
</dbReference>
<evidence type="ECO:0000256" key="3">
    <source>
        <dbReference type="ARBA" id="ARBA00022452"/>
    </source>
</evidence>
<dbReference type="SMART" id="SM00965">
    <property type="entry name" value="STN"/>
    <property type="match status" value="1"/>
</dbReference>
<feature type="domain" description="Secretin/TonB short N-terminal" evidence="8">
    <location>
        <begin position="68"/>
        <end position="119"/>
    </location>
</feature>
<keyword evidence="3 7" id="KW-1134">Transmembrane beta strand</keyword>
<dbReference type="Pfam" id="PF13715">
    <property type="entry name" value="CarbopepD_reg_2"/>
    <property type="match status" value="1"/>
</dbReference>
<evidence type="ECO:0000256" key="4">
    <source>
        <dbReference type="ARBA" id="ARBA00022692"/>
    </source>
</evidence>
<dbReference type="Pfam" id="PF07660">
    <property type="entry name" value="STN"/>
    <property type="match status" value="1"/>
</dbReference>
<dbReference type="InterPro" id="IPR023996">
    <property type="entry name" value="TonB-dep_OMP_SusC/RagA"/>
</dbReference>
<dbReference type="Pfam" id="PF07715">
    <property type="entry name" value="Plug"/>
    <property type="match status" value="1"/>
</dbReference>
<keyword evidence="5 7" id="KW-0472">Membrane</keyword>
<dbReference type="InterPro" id="IPR036942">
    <property type="entry name" value="Beta-barrel_TonB_sf"/>
</dbReference>
<evidence type="ECO:0000313" key="10">
    <source>
        <dbReference type="Proteomes" id="UP000468388"/>
    </source>
</evidence>
<proteinExistence type="inferred from homology"/>